<evidence type="ECO:0000259" key="11">
    <source>
        <dbReference type="Pfam" id="PF06429"/>
    </source>
</evidence>
<dbReference type="Proteomes" id="UP000214588">
    <property type="component" value="Unassembled WGS sequence"/>
</dbReference>
<keyword evidence="14" id="KW-1185">Reference proteome</keyword>
<evidence type="ECO:0000256" key="6">
    <source>
        <dbReference type="ARBA" id="ARBA00023143"/>
    </source>
</evidence>
<dbReference type="Pfam" id="PF22638">
    <property type="entry name" value="FlgK_D1"/>
    <property type="match status" value="1"/>
</dbReference>
<organism evidence="13 14">
    <name type="scientific">Natranaerobius trueperi</name>
    <dbReference type="NCBI Taxonomy" id="759412"/>
    <lineage>
        <taxon>Bacteria</taxon>
        <taxon>Bacillati</taxon>
        <taxon>Bacillota</taxon>
        <taxon>Clostridia</taxon>
        <taxon>Natranaerobiales</taxon>
        <taxon>Natranaerobiaceae</taxon>
        <taxon>Natranaerobius</taxon>
    </lineage>
</organism>
<name>A0A226C2K4_9FIRM</name>
<feature type="domain" description="Flagellar basal-body/hook protein C-terminal" evidence="11">
    <location>
        <begin position="471"/>
        <end position="509"/>
    </location>
</feature>
<dbReference type="NCBIfam" id="TIGR02492">
    <property type="entry name" value="flgK_ends"/>
    <property type="match status" value="1"/>
</dbReference>
<dbReference type="PANTHER" id="PTHR30033:SF1">
    <property type="entry name" value="FLAGELLAR HOOK-ASSOCIATED PROTEIN 1"/>
    <property type="match status" value="1"/>
</dbReference>
<comment type="caution">
    <text evidence="13">The sequence shown here is derived from an EMBL/GenBank/DDBJ whole genome shotgun (WGS) entry which is preliminary data.</text>
</comment>
<evidence type="ECO:0000256" key="4">
    <source>
        <dbReference type="ARBA" id="ARBA00016244"/>
    </source>
</evidence>
<dbReference type="PRINTS" id="PR01005">
    <property type="entry name" value="FLGHOOKAP1"/>
</dbReference>
<feature type="coiled-coil region" evidence="8">
    <location>
        <begin position="180"/>
        <end position="225"/>
    </location>
</feature>
<dbReference type="AlphaFoldDB" id="A0A226C2K4"/>
<feature type="domain" description="Flagellar hook-associated protein FlgK helical" evidence="12">
    <location>
        <begin position="102"/>
        <end position="333"/>
    </location>
</feature>
<dbReference type="EMBL" id="NIQC01000001">
    <property type="protein sequence ID" value="OWZ84854.1"/>
    <property type="molecule type" value="Genomic_DNA"/>
</dbReference>
<dbReference type="OrthoDB" id="9802553at2"/>
<proteinExistence type="inferred from homology"/>
<dbReference type="InterPro" id="IPR010930">
    <property type="entry name" value="Flg_bb/hook_C_dom"/>
</dbReference>
<keyword evidence="13" id="KW-0282">Flagellum</keyword>
<evidence type="ECO:0000256" key="3">
    <source>
        <dbReference type="ARBA" id="ARBA00009677"/>
    </source>
</evidence>
<dbReference type="Pfam" id="PF00460">
    <property type="entry name" value="Flg_bb_rod"/>
    <property type="match status" value="1"/>
</dbReference>
<dbReference type="Pfam" id="PF06429">
    <property type="entry name" value="Flg_bbr_C"/>
    <property type="match status" value="1"/>
</dbReference>
<dbReference type="SUPFAM" id="SSF64518">
    <property type="entry name" value="Phase 1 flagellin"/>
    <property type="match status" value="1"/>
</dbReference>
<feature type="region of interest" description="Disordered" evidence="9">
    <location>
        <begin position="45"/>
        <end position="65"/>
    </location>
</feature>
<sequence>MRSSFFGIETARRALFANSKALDTAGHNIANANTEGYTRQKVNMSATSPYSRPGINSPHGAGQIGTGVEAESIDRIRDEFIDTQIRNETNSKGEWNMKYDTLKKIESIYSEPSDSGIRNVFDQFWDSLQELSQNPEDRTARTQVKERGVSLADTVNHMYNQLTDLKKDLDENIKINVDDINSKANQIADLNEQIQNVEVKSNQNANDLRDKRDQLLDELSELTDFNLSEDDMGNARVTIGGTSLVNGTDVNELEYIPEDELEIEEDDDFLETPDSEPKGGKVIWNHTEREVNFGEGEMNGLIESRDEIVDHHIDELRSLTYQLSESFNAIHGADDAFNHYEAQGNGDNRQDDFFEFKNDGSRFIDVNEEIQQDVNLINAGYEKDDEGKYLGNGENARRLADLKSHSIIHENVNEDTFDGIEDLDDIDGTATFNDFIDSTVADLGVETQEAMRMVENQELLVGQLENQREAVSGVSLDEEMTNMIKHQHAYNAASRVITTIDESLDTIINRMGTVGR</sequence>
<evidence type="ECO:0000256" key="5">
    <source>
        <dbReference type="ARBA" id="ARBA00022525"/>
    </source>
</evidence>
<keyword evidence="13" id="KW-0966">Cell projection</keyword>
<dbReference type="GO" id="GO:0005198">
    <property type="term" value="F:structural molecule activity"/>
    <property type="evidence" value="ECO:0007669"/>
    <property type="project" value="UniProtKB-UniRule"/>
</dbReference>
<feature type="domain" description="Flagellar basal body rod protein N-terminal" evidence="10">
    <location>
        <begin position="8"/>
        <end position="38"/>
    </location>
</feature>
<protein>
    <recommendedName>
        <fullName evidence="4 7">Flagellar hook-associated protein 1</fullName>
        <shortName evidence="7">HAP1</shortName>
    </recommendedName>
</protein>
<dbReference type="InterPro" id="IPR001444">
    <property type="entry name" value="Flag_bb_rod_N"/>
</dbReference>
<comment type="subcellular location">
    <subcellularLocation>
        <location evidence="1 7">Bacterial flagellum</location>
    </subcellularLocation>
    <subcellularLocation>
        <location evidence="2 7">Secreted</location>
    </subcellularLocation>
</comment>
<dbReference type="InterPro" id="IPR002371">
    <property type="entry name" value="FlgK"/>
</dbReference>
<keyword evidence="6 7" id="KW-0975">Bacterial flagellum</keyword>
<evidence type="ECO:0000256" key="8">
    <source>
        <dbReference type="SAM" id="Coils"/>
    </source>
</evidence>
<dbReference type="GO" id="GO:0005576">
    <property type="term" value="C:extracellular region"/>
    <property type="evidence" value="ECO:0007669"/>
    <property type="project" value="UniProtKB-SubCell"/>
</dbReference>
<evidence type="ECO:0000256" key="1">
    <source>
        <dbReference type="ARBA" id="ARBA00004365"/>
    </source>
</evidence>
<keyword evidence="8" id="KW-0175">Coiled coil</keyword>
<reference evidence="13 14" key="1">
    <citation type="submission" date="2017-06" db="EMBL/GenBank/DDBJ databases">
        <title>Draft Genome Sequence of Natranaerobius trueperi halophilic, alkalithermophilic bacteria from soda lakes.</title>
        <authorList>
            <person name="Zhao B."/>
        </authorList>
    </citation>
    <scope>NUCLEOTIDE SEQUENCE [LARGE SCALE GENOMIC DNA]</scope>
    <source>
        <strain evidence="13 14">DSM 18760</strain>
    </source>
</reference>
<comment type="similarity">
    <text evidence="3 7">Belongs to the flagella basal body rod proteins family.</text>
</comment>
<evidence type="ECO:0000259" key="12">
    <source>
        <dbReference type="Pfam" id="PF22638"/>
    </source>
</evidence>
<dbReference type="GO" id="GO:0044780">
    <property type="term" value="P:bacterial-type flagellum assembly"/>
    <property type="evidence" value="ECO:0007669"/>
    <property type="project" value="InterPro"/>
</dbReference>
<keyword evidence="13" id="KW-0969">Cilium</keyword>
<evidence type="ECO:0000256" key="2">
    <source>
        <dbReference type="ARBA" id="ARBA00004613"/>
    </source>
</evidence>
<dbReference type="GO" id="GO:0009424">
    <property type="term" value="C:bacterial-type flagellum hook"/>
    <property type="evidence" value="ECO:0007669"/>
    <property type="project" value="UniProtKB-UniRule"/>
</dbReference>
<evidence type="ECO:0000256" key="7">
    <source>
        <dbReference type="RuleBase" id="RU362065"/>
    </source>
</evidence>
<accession>A0A226C2K4</accession>
<dbReference type="RefSeq" id="WP_089022278.1">
    <property type="nucleotide sequence ID" value="NZ_NIQC01000001.1"/>
</dbReference>
<gene>
    <name evidence="7" type="primary">flgK</name>
    <name evidence="13" type="ORF">CDO51_00150</name>
</gene>
<keyword evidence="5 7" id="KW-0964">Secreted</keyword>
<dbReference type="PANTHER" id="PTHR30033">
    <property type="entry name" value="FLAGELLAR HOOK-ASSOCIATED PROTEIN 1"/>
    <property type="match status" value="1"/>
</dbReference>
<dbReference type="InterPro" id="IPR053927">
    <property type="entry name" value="FlgK_helical"/>
</dbReference>
<evidence type="ECO:0000313" key="13">
    <source>
        <dbReference type="EMBL" id="OWZ84854.1"/>
    </source>
</evidence>
<evidence type="ECO:0000313" key="14">
    <source>
        <dbReference type="Proteomes" id="UP000214588"/>
    </source>
</evidence>
<evidence type="ECO:0000259" key="10">
    <source>
        <dbReference type="Pfam" id="PF00460"/>
    </source>
</evidence>
<evidence type="ECO:0000256" key="9">
    <source>
        <dbReference type="SAM" id="MobiDB-lite"/>
    </source>
</evidence>